<dbReference type="PANTHER" id="PTHR42753">
    <property type="entry name" value="MITOCHONDRIAL RIBOSOME PROTEIN L39/PROLYL-TRNA LIGASE FAMILY MEMBER"/>
    <property type="match status" value="1"/>
</dbReference>
<accession>A0A2M7TLF3</accession>
<dbReference type="InterPro" id="IPR002314">
    <property type="entry name" value="aa-tRNA-synt_IIb"/>
</dbReference>
<dbReference type="Proteomes" id="UP000229753">
    <property type="component" value="Unassembled WGS sequence"/>
</dbReference>
<dbReference type="PANTHER" id="PTHR42753:SF2">
    <property type="entry name" value="PROLINE--TRNA LIGASE"/>
    <property type="match status" value="1"/>
</dbReference>
<dbReference type="SUPFAM" id="SSF55681">
    <property type="entry name" value="Class II aaRS and biotin synthetases"/>
    <property type="match status" value="1"/>
</dbReference>
<keyword evidence="2" id="KW-0648">Protein biosynthesis</keyword>
<dbReference type="GO" id="GO:0004827">
    <property type="term" value="F:proline-tRNA ligase activity"/>
    <property type="evidence" value="ECO:0007669"/>
    <property type="project" value="InterPro"/>
</dbReference>
<dbReference type="GO" id="GO:0005829">
    <property type="term" value="C:cytosol"/>
    <property type="evidence" value="ECO:0007669"/>
    <property type="project" value="TreeGrafter"/>
</dbReference>
<dbReference type="InterPro" id="IPR045864">
    <property type="entry name" value="aa-tRNA-synth_II/BPL/LPL"/>
</dbReference>
<reference evidence="5" key="1">
    <citation type="submission" date="2017-09" db="EMBL/GenBank/DDBJ databases">
        <title>Depth-based differentiation of microbial function through sediment-hosted aquifers and enrichment of novel symbionts in the deep terrestrial subsurface.</title>
        <authorList>
            <person name="Probst A.J."/>
            <person name="Ladd B."/>
            <person name="Jarett J.K."/>
            <person name="Geller-Mcgrath D.E."/>
            <person name="Sieber C.M.K."/>
            <person name="Emerson J.B."/>
            <person name="Anantharaman K."/>
            <person name="Thomas B.C."/>
            <person name="Malmstrom R."/>
            <person name="Stieglmeier M."/>
            <person name="Klingl A."/>
            <person name="Woyke T."/>
            <person name="Ryan C.M."/>
            <person name="Banfield J.F."/>
        </authorList>
    </citation>
    <scope>NUCLEOTIDE SEQUENCE [LARGE SCALE GENOMIC DNA]</scope>
</reference>
<dbReference type="GO" id="GO:0006433">
    <property type="term" value="P:prolyl-tRNA aminoacylation"/>
    <property type="evidence" value="ECO:0007669"/>
    <property type="project" value="InterPro"/>
</dbReference>
<sequence length="289" mass="32915">MRQSQLFGKTLRENPKDETSINAQLLERGGFVYKNSAGVYSYLPLGFRVLEKIANIIREEMNAINGQEMFMPALVEKKYLDATGRWDVPIGFEVMGKNEKTAGFVMGWTHEEVLTAIATKYINSYKDLPFAAYQIQTKFRNEPRAKSGLLRGREFIMKDLYSFHSSETDLWNYYEEVKAAYFKIFNRCGLKSIYTIAPGGVFTSSNTHEFQVMSPVGEDTILVCSKCAYAENKEISKLKNDGKCPKCEGKIRMESAIEVGNLFPLGTKYSKAFNLQFINSKGKKEYVIM</sequence>
<dbReference type="Gene3D" id="3.30.930.10">
    <property type="entry name" value="Bira Bifunctional Protein, Domain 2"/>
    <property type="match status" value="1"/>
</dbReference>
<name>A0A2M7TLF3_9BACT</name>
<dbReference type="Pfam" id="PF00587">
    <property type="entry name" value="tRNA-synt_2b"/>
    <property type="match status" value="1"/>
</dbReference>
<organism evidence="4 5">
    <name type="scientific">Candidatus Woesebacteria bacterium CG_4_10_14_0_2_um_filter_39_14</name>
    <dbReference type="NCBI Taxonomy" id="1975054"/>
    <lineage>
        <taxon>Bacteria</taxon>
        <taxon>Candidatus Woeseibacteriota</taxon>
    </lineage>
</organism>
<dbReference type="AlphaFoldDB" id="A0A2M7TLF3"/>
<feature type="non-terminal residue" evidence="4">
    <location>
        <position position="289"/>
    </location>
</feature>
<evidence type="ECO:0000256" key="1">
    <source>
        <dbReference type="ARBA" id="ARBA00019110"/>
    </source>
</evidence>
<evidence type="ECO:0000259" key="3">
    <source>
        <dbReference type="Pfam" id="PF00587"/>
    </source>
</evidence>
<evidence type="ECO:0000313" key="4">
    <source>
        <dbReference type="EMBL" id="PIZ47953.1"/>
    </source>
</evidence>
<gene>
    <name evidence="4" type="ORF">COY29_04515</name>
</gene>
<dbReference type="GO" id="GO:0005524">
    <property type="term" value="F:ATP binding"/>
    <property type="evidence" value="ECO:0007669"/>
    <property type="project" value="InterPro"/>
</dbReference>
<evidence type="ECO:0000256" key="2">
    <source>
        <dbReference type="ARBA" id="ARBA00022917"/>
    </source>
</evidence>
<feature type="domain" description="Aminoacyl-tRNA synthetase class II (G/ P/ S/T)" evidence="3">
    <location>
        <begin position="103"/>
        <end position="289"/>
    </location>
</feature>
<evidence type="ECO:0000313" key="5">
    <source>
        <dbReference type="Proteomes" id="UP000229753"/>
    </source>
</evidence>
<dbReference type="PRINTS" id="PR01046">
    <property type="entry name" value="TRNASYNTHPRO"/>
</dbReference>
<dbReference type="InterPro" id="IPR050062">
    <property type="entry name" value="Pro-tRNA_synthetase"/>
</dbReference>
<proteinExistence type="predicted"/>
<dbReference type="EMBL" id="PFNO01000147">
    <property type="protein sequence ID" value="PIZ47953.1"/>
    <property type="molecule type" value="Genomic_DNA"/>
</dbReference>
<dbReference type="InterPro" id="IPR002316">
    <property type="entry name" value="Pro-tRNA-ligase_IIa"/>
</dbReference>
<comment type="caution">
    <text evidence="4">The sequence shown here is derived from an EMBL/GenBank/DDBJ whole genome shotgun (WGS) entry which is preliminary data.</text>
</comment>
<protein>
    <recommendedName>
        <fullName evidence="1">Proline--tRNA ligase</fullName>
    </recommendedName>
</protein>